<dbReference type="EMBL" id="JACDUH010000003">
    <property type="protein sequence ID" value="MBA2851628.1"/>
    <property type="molecule type" value="Genomic_DNA"/>
</dbReference>
<name>A0A7J9NVC6_METMI</name>
<reference evidence="1 2" key="1">
    <citation type="submission" date="2020-07" db="EMBL/GenBank/DDBJ databases">
        <title>Genomic Encyclopedia of Type Strains, Phase IV (KMG-V): Genome sequencing to study the core and pangenomes of soil and plant-associated prokaryotes.</title>
        <authorList>
            <person name="Whitman W."/>
        </authorList>
    </citation>
    <scope>NUCLEOTIDE SEQUENCE [LARGE SCALE GENOMIC DNA]</scope>
    <source>
        <strain evidence="1 2">A1</strain>
    </source>
</reference>
<protein>
    <submittedName>
        <fullName evidence="1">Uncharacterized protein</fullName>
    </submittedName>
</protein>
<dbReference type="AlphaFoldDB" id="A0A7J9NVC6"/>
<sequence>MYQIKNRCAIGYCNTEDIAGGTGITVHTYGILCDDGKIFYMTTDLDLRAYTNVSFEKLAHFIRTSVYLTFTCFNPCGDEVVATAIVINGITFITGTYDVRTTVYVIDDKHVLFDQNYLGVHCAYGVNFTLDDFIIDNGDIVYIDDTLQPRRAPYGTIIRYLQNTPGIQSMPVKEYYNREFKRMNINPMKKKGWVSRLLTDFRRRISCRNKSHKVR</sequence>
<evidence type="ECO:0000313" key="1">
    <source>
        <dbReference type="EMBL" id="MBA2851628.1"/>
    </source>
</evidence>
<gene>
    <name evidence="1" type="ORF">HNP86_001787</name>
</gene>
<organism evidence="1 2">
    <name type="scientific">Methanococcus maripaludis</name>
    <name type="common">Methanococcus deltae</name>
    <dbReference type="NCBI Taxonomy" id="39152"/>
    <lineage>
        <taxon>Archaea</taxon>
        <taxon>Methanobacteriati</taxon>
        <taxon>Methanobacteriota</taxon>
        <taxon>Methanomada group</taxon>
        <taxon>Methanococci</taxon>
        <taxon>Methanococcales</taxon>
        <taxon>Methanococcaceae</taxon>
        <taxon>Methanococcus</taxon>
    </lineage>
</organism>
<accession>A0A7J9NVC6</accession>
<proteinExistence type="predicted"/>
<evidence type="ECO:0000313" key="2">
    <source>
        <dbReference type="Proteomes" id="UP000564425"/>
    </source>
</evidence>
<dbReference type="Proteomes" id="UP000564425">
    <property type="component" value="Unassembled WGS sequence"/>
</dbReference>
<comment type="caution">
    <text evidence="1">The sequence shown here is derived from an EMBL/GenBank/DDBJ whole genome shotgun (WGS) entry which is preliminary data.</text>
</comment>
<dbReference type="RefSeq" id="WP_181501454.1">
    <property type="nucleotide sequence ID" value="NZ_JACDUH010000003.1"/>
</dbReference>